<proteinExistence type="predicted"/>
<evidence type="ECO:0000313" key="2">
    <source>
        <dbReference type="EMBL" id="KAE8153652.1"/>
    </source>
</evidence>
<keyword evidence="1" id="KW-0175">Coiled coil</keyword>
<evidence type="ECO:0000256" key="1">
    <source>
        <dbReference type="SAM" id="Coils"/>
    </source>
</evidence>
<protein>
    <submittedName>
        <fullName evidence="2">Uncharacterized protein</fullName>
    </submittedName>
</protein>
<dbReference type="AlphaFoldDB" id="A0A5N6U502"/>
<reference evidence="2 3" key="1">
    <citation type="submission" date="2019-04" db="EMBL/GenBank/DDBJ databases">
        <title>Friends and foes A comparative genomics study of 23 Aspergillus species from section Flavi.</title>
        <authorList>
            <consortium name="DOE Joint Genome Institute"/>
            <person name="Kjaerbolling I."/>
            <person name="Vesth T."/>
            <person name="Frisvad J.C."/>
            <person name="Nybo J.L."/>
            <person name="Theobald S."/>
            <person name="Kildgaard S."/>
            <person name="Isbrandt T."/>
            <person name="Kuo A."/>
            <person name="Sato A."/>
            <person name="Lyhne E.K."/>
            <person name="Kogle M.E."/>
            <person name="Wiebenga A."/>
            <person name="Kun R.S."/>
            <person name="Lubbers R.J."/>
            <person name="Makela M.R."/>
            <person name="Barry K."/>
            <person name="Chovatia M."/>
            <person name="Clum A."/>
            <person name="Daum C."/>
            <person name="Haridas S."/>
            <person name="He G."/>
            <person name="LaButti K."/>
            <person name="Lipzen A."/>
            <person name="Mondo S."/>
            <person name="Riley R."/>
            <person name="Salamov A."/>
            <person name="Simmons B.A."/>
            <person name="Magnuson J.K."/>
            <person name="Henrissat B."/>
            <person name="Mortensen U.H."/>
            <person name="Larsen T.O."/>
            <person name="Devries R.P."/>
            <person name="Grigoriev I.V."/>
            <person name="Machida M."/>
            <person name="Baker S.E."/>
            <person name="Andersen M.R."/>
        </authorList>
    </citation>
    <scope>NUCLEOTIDE SEQUENCE [LARGE SCALE GENOMIC DNA]</scope>
    <source>
        <strain evidence="2 3">IBT 18842</strain>
    </source>
</reference>
<evidence type="ECO:0000313" key="3">
    <source>
        <dbReference type="Proteomes" id="UP000325780"/>
    </source>
</evidence>
<keyword evidence="3" id="KW-1185">Reference proteome</keyword>
<sequence>MLSTAVSVARPEWRNKERMTTLHLHRQLATTYFPRTTVGNQLRATTVDLQRERGCDTNRDLTCARHSLLFWDFHRPHYRHCKFTMSFHTPPDTPRQSFATALPPSSLIAMHQERLGTESPKGQRSSPLPVQPTHIPTNYVEDEFEDRVRLFGSSLTRDVRRLNLILQRNRHSAIEAIDWQAQLSQLTGDLQASNAERDALRVALEECQKRADRNEDSAHQAETLHEQLAERQDEIYYLNKQIELQAAMLSQKESSLQKQTKASQIKEMKEKTQLEQALDNAKRRAIEAEKRAIAAETERVEAQQKVEETRKKLQTARSKRLVVEEQRKALEEKVKDLKEELAKKKEKKRRRFW</sequence>
<name>A0A5N6U502_ASPAV</name>
<dbReference type="OrthoDB" id="4492366at2759"/>
<dbReference type="Proteomes" id="UP000325780">
    <property type="component" value="Unassembled WGS sequence"/>
</dbReference>
<gene>
    <name evidence="2" type="ORF">BDV25DRAFT_17854</name>
</gene>
<dbReference type="EMBL" id="ML742036">
    <property type="protein sequence ID" value="KAE8153652.1"/>
    <property type="molecule type" value="Genomic_DNA"/>
</dbReference>
<accession>A0A5N6U502</accession>
<organism evidence="2 3">
    <name type="scientific">Aspergillus avenaceus</name>
    <dbReference type="NCBI Taxonomy" id="36643"/>
    <lineage>
        <taxon>Eukaryota</taxon>
        <taxon>Fungi</taxon>
        <taxon>Dikarya</taxon>
        <taxon>Ascomycota</taxon>
        <taxon>Pezizomycotina</taxon>
        <taxon>Eurotiomycetes</taxon>
        <taxon>Eurotiomycetidae</taxon>
        <taxon>Eurotiales</taxon>
        <taxon>Aspergillaceae</taxon>
        <taxon>Aspergillus</taxon>
        <taxon>Aspergillus subgen. Circumdati</taxon>
    </lineage>
</organism>
<feature type="coiled-coil region" evidence="1">
    <location>
        <begin position="190"/>
        <end position="351"/>
    </location>
</feature>